<protein>
    <submittedName>
        <fullName evidence="1">Uncharacterized protein</fullName>
    </submittedName>
</protein>
<reference evidence="1" key="2">
    <citation type="journal article" date="2024" name="Plant">
        <title>Genomic evolution and insights into agronomic trait innovations of Sesamum species.</title>
        <authorList>
            <person name="Miao H."/>
            <person name="Wang L."/>
            <person name="Qu L."/>
            <person name="Liu H."/>
            <person name="Sun Y."/>
            <person name="Le M."/>
            <person name="Wang Q."/>
            <person name="Wei S."/>
            <person name="Zheng Y."/>
            <person name="Lin W."/>
            <person name="Duan Y."/>
            <person name="Cao H."/>
            <person name="Xiong S."/>
            <person name="Wang X."/>
            <person name="Wei L."/>
            <person name="Li C."/>
            <person name="Ma Q."/>
            <person name="Ju M."/>
            <person name="Zhao R."/>
            <person name="Li G."/>
            <person name="Mu C."/>
            <person name="Tian Q."/>
            <person name="Mei H."/>
            <person name="Zhang T."/>
            <person name="Gao T."/>
            <person name="Zhang H."/>
        </authorList>
    </citation>
    <scope>NUCLEOTIDE SEQUENCE</scope>
    <source>
        <strain evidence="1">KEN1</strain>
    </source>
</reference>
<accession>A0AAW2TRM7</accession>
<comment type="caution">
    <text evidence="1">The sequence shown here is derived from an EMBL/GenBank/DDBJ whole genome shotgun (WGS) entry which is preliminary data.</text>
</comment>
<proteinExistence type="predicted"/>
<dbReference type="EMBL" id="JACGWN010000014">
    <property type="protein sequence ID" value="KAL0406211.1"/>
    <property type="molecule type" value="Genomic_DNA"/>
</dbReference>
<organism evidence="1">
    <name type="scientific">Sesamum latifolium</name>
    <dbReference type="NCBI Taxonomy" id="2727402"/>
    <lineage>
        <taxon>Eukaryota</taxon>
        <taxon>Viridiplantae</taxon>
        <taxon>Streptophyta</taxon>
        <taxon>Embryophyta</taxon>
        <taxon>Tracheophyta</taxon>
        <taxon>Spermatophyta</taxon>
        <taxon>Magnoliopsida</taxon>
        <taxon>eudicotyledons</taxon>
        <taxon>Gunneridae</taxon>
        <taxon>Pentapetalae</taxon>
        <taxon>asterids</taxon>
        <taxon>lamiids</taxon>
        <taxon>Lamiales</taxon>
        <taxon>Pedaliaceae</taxon>
        <taxon>Sesamum</taxon>
    </lineage>
</organism>
<sequence length="86" mass="9291">MLMYFAARARRASNLETGFLAKDLKKSQSKSPCEGTSVHLLGGGGHLQDSSIESLQVLLQGLIVILSYGKETNFSLLEFSTTGELV</sequence>
<reference evidence="1" key="1">
    <citation type="submission" date="2020-06" db="EMBL/GenBank/DDBJ databases">
        <authorList>
            <person name="Li T."/>
            <person name="Hu X."/>
            <person name="Zhang T."/>
            <person name="Song X."/>
            <person name="Zhang H."/>
            <person name="Dai N."/>
            <person name="Sheng W."/>
            <person name="Hou X."/>
            <person name="Wei L."/>
        </authorList>
    </citation>
    <scope>NUCLEOTIDE SEQUENCE</scope>
    <source>
        <strain evidence="1">KEN1</strain>
        <tissue evidence="1">Leaf</tissue>
    </source>
</reference>
<name>A0AAW2TRM7_9LAMI</name>
<dbReference type="AlphaFoldDB" id="A0AAW2TRM7"/>
<gene>
    <name evidence="1" type="ORF">Slati_3935000</name>
</gene>
<evidence type="ECO:0000313" key="1">
    <source>
        <dbReference type="EMBL" id="KAL0406211.1"/>
    </source>
</evidence>